<organism evidence="1">
    <name type="scientific">Arundo donax</name>
    <name type="common">Giant reed</name>
    <name type="synonym">Donax arundinaceus</name>
    <dbReference type="NCBI Taxonomy" id="35708"/>
    <lineage>
        <taxon>Eukaryota</taxon>
        <taxon>Viridiplantae</taxon>
        <taxon>Streptophyta</taxon>
        <taxon>Embryophyta</taxon>
        <taxon>Tracheophyta</taxon>
        <taxon>Spermatophyta</taxon>
        <taxon>Magnoliopsida</taxon>
        <taxon>Liliopsida</taxon>
        <taxon>Poales</taxon>
        <taxon>Poaceae</taxon>
        <taxon>PACMAD clade</taxon>
        <taxon>Arundinoideae</taxon>
        <taxon>Arundineae</taxon>
        <taxon>Arundo</taxon>
    </lineage>
</organism>
<protein>
    <submittedName>
        <fullName evidence="1">Uncharacterized protein</fullName>
    </submittedName>
</protein>
<proteinExistence type="predicted"/>
<name>A0A0A9HL27_ARUDO</name>
<dbReference type="AlphaFoldDB" id="A0A0A9HL27"/>
<evidence type="ECO:0000313" key="1">
    <source>
        <dbReference type="EMBL" id="JAE36534.1"/>
    </source>
</evidence>
<dbReference type="PANTHER" id="PTHR33116:SF87">
    <property type="entry name" value="OS01G0158850 PROTEIN"/>
    <property type="match status" value="1"/>
</dbReference>
<reference evidence="1" key="1">
    <citation type="submission" date="2014-09" db="EMBL/GenBank/DDBJ databases">
        <authorList>
            <person name="Magalhaes I.L.F."/>
            <person name="Oliveira U."/>
            <person name="Santos F.R."/>
            <person name="Vidigal T.H.D.A."/>
            <person name="Brescovit A.D."/>
            <person name="Santos A.J."/>
        </authorList>
    </citation>
    <scope>NUCLEOTIDE SEQUENCE</scope>
    <source>
        <tissue evidence="1">Shoot tissue taken approximately 20 cm above the soil surface</tissue>
    </source>
</reference>
<sequence>MEDQNIHNAAHILNFSVGAFSIKYLGVSLHFAKLRREDLQHVVDKIVKRVAGWRGRLLGSAIRLTLVKKCLASIPIYLLSFIKFPKWAIEAINSQMAHCVWTIMRIIIPII</sequence>
<dbReference type="EMBL" id="GBRH01161362">
    <property type="protein sequence ID" value="JAE36534.1"/>
    <property type="molecule type" value="Transcribed_RNA"/>
</dbReference>
<reference evidence="1" key="2">
    <citation type="journal article" date="2015" name="Data Brief">
        <title>Shoot transcriptome of the giant reed, Arundo donax.</title>
        <authorList>
            <person name="Barrero R.A."/>
            <person name="Guerrero F.D."/>
            <person name="Moolhuijzen P."/>
            <person name="Goolsby J.A."/>
            <person name="Tidwell J."/>
            <person name="Bellgard S.E."/>
            <person name="Bellgard M.I."/>
        </authorList>
    </citation>
    <scope>NUCLEOTIDE SEQUENCE</scope>
    <source>
        <tissue evidence="1">Shoot tissue taken approximately 20 cm above the soil surface</tissue>
    </source>
</reference>
<dbReference type="PANTHER" id="PTHR33116">
    <property type="entry name" value="REVERSE TRANSCRIPTASE ZINC-BINDING DOMAIN-CONTAINING PROTEIN-RELATED-RELATED"/>
    <property type="match status" value="1"/>
</dbReference>
<accession>A0A0A9HL27</accession>